<evidence type="ECO:0000256" key="1">
    <source>
        <dbReference type="SAM" id="Coils"/>
    </source>
</evidence>
<keyword evidence="3" id="KW-1185">Reference proteome</keyword>
<reference evidence="2 3" key="2">
    <citation type="submission" date="2018-11" db="EMBL/GenBank/DDBJ databases">
        <authorList>
            <consortium name="Pathogen Informatics"/>
        </authorList>
    </citation>
    <scope>NUCLEOTIDE SEQUENCE [LARGE SCALE GENOMIC DNA]</scope>
</reference>
<proteinExistence type="predicted"/>
<dbReference type="AlphaFoldDB" id="A0A183U9X5"/>
<dbReference type="EMBL" id="UYWY01012632">
    <property type="protein sequence ID" value="VDM34844.1"/>
    <property type="molecule type" value="Genomic_DNA"/>
</dbReference>
<dbReference type="Proteomes" id="UP000050794">
    <property type="component" value="Unassembled WGS sequence"/>
</dbReference>
<evidence type="ECO:0000313" key="3">
    <source>
        <dbReference type="Proteomes" id="UP000050794"/>
    </source>
</evidence>
<name>A0A183U9X5_TOXCA</name>
<keyword evidence="1" id="KW-0175">Coiled coil</keyword>
<evidence type="ECO:0000313" key="4">
    <source>
        <dbReference type="WBParaSite" id="TCNE_0000529501-mRNA-1"/>
    </source>
</evidence>
<accession>A0A183U9X5</accession>
<reference evidence="4" key="1">
    <citation type="submission" date="2016-06" db="UniProtKB">
        <authorList>
            <consortium name="WormBaseParasite"/>
        </authorList>
    </citation>
    <scope>IDENTIFICATION</scope>
</reference>
<evidence type="ECO:0000313" key="2">
    <source>
        <dbReference type="EMBL" id="VDM34844.1"/>
    </source>
</evidence>
<organism evidence="3 4">
    <name type="scientific">Toxocara canis</name>
    <name type="common">Canine roundworm</name>
    <dbReference type="NCBI Taxonomy" id="6265"/>
    <lineage>
        <taxon>Eukaryota</taxon>
        <taxon>Metazoa</taxon>
        <taxon>Ecdysozoa</taxon>
        <taxon>Nematoda</taxon>
        <taxon>Chromadorea</taxon>
        <taxon>Rhabditida</taxon>
        <taxon>Spirurina</taxon>
        <taxon>Ascaridomorpha</taxon>
        <taxon>Ascaridoidea</taxon>
        <taxon>Toxocaridae</taxon>
        <taxon>Toxocara</taxon>
    </lineage>
</organism>
<sequence>MITSQRNIESDLRYQLSNAAAERKALQNELDDLRRRITNFETEKRGTQEKIAELTRIRITLVKRVEIVGFIFN</sequence>
<gene>
    <name evidence="2" type="ORF">TCNE_LOCUS5292</name>
</gene>
<feature type="coiled-coil region" evidence="1">
    <location>
        <begin position="9"/>
        <end position="57"/>
    </location>
</feature>
<dbReference type="WBParaSite" id="TCNE_0000529501-mRNA-1">
    <property type="protein sequence ID" value="TCNE_0000529501-mRNA-1"/>
    <property type="gene ID" value="TCNE_0000529501"/>
</dbReference>
<protein>
    <submittedName>
        <fullName evidence="2 4">Uncharacterized protein</fullName>
    </submittedName>
</protein>